<dbReference type="PANTHER" id="PTHR45964">
    <property type="entry name" value="WSCD FAMILY MEMBER CG9164"/>
    <property type="match status" value="1"/>
</dbReference>
<evidence type="ECO:0000256" key="2">
    <source>
        <dbReference type="SAM" id="Coils"/>
    </source>
</evidence>
<feature type="signal peptide" evidence="3">
    <location>
        <begin position="1"/>
        <end position="18"/>
    </location>
</feature>
<evidence type="ECO:0000256" key="1">
    <source>
        <dbReference type="ARBA" id="ARBA00010236"/>
    </source>
</evidence>
<comment type="similarity">
    <text evidence="1">Belongs to the WSCD family.</text>
</comment>
<evidence type="ECO:0008006" key="8">
    <source>
        <dbReference type="Google" id="ProtNLM"/>
    </source>
</evidence>
<dbReference type="Pfam" id="PF00685">
    <property type="entry name" value="Sulfotransfer_1"/>
    <property type="match status" value="1"/>
</dbReference>
<feature type="domain" description="C1q" evidence="4">
    <location>
        <begin position="363"/>
        <end position="434"/>
    </location>
</feature>
<dbReference type="SUPFAM" id="SSF49842">
    <property type="entry name" value="TNF-like"/>
    <property type="match status" value="1"/>
</dbReference>
<reference evidence="6 7" key="1">
    <citation type="submission" date="2020-06" db="EMBL/GenBank/DDBJ databases">
        <authorList>
            <person name="Li R."/>
            <person name="Bekaert M."/>
        </authorList>
    </citation>
    <scope>NUCLEOTIDE SEQUENCE [LARGE SCALE GENOMIC DNA]</scope>
    <source>
        <strain evidence="7">wild</strain>
    </source>
</reference>
<gene>
    <name evidence="6" type="ORF">MCOR_5489</name>
</gene>
<dbReference type="Proteomes" id="UP000507470">
    <property type="component" value="Unassembled WGS sequence"/>
</dbReference>
<evidence type="ECO:0000313" key="7">
    <source>
        <dbReference type="Proteomes" id="UP000507470"/>
    </source>
</evidence>
<sequence length="590" mass="66835">MFLLKLVVVVFCFVSSGGFLLDGSTKSPQAQSVMSDSHFTTLLTFIFEERKSREKLENVVQRLKQQLTSFGNCNCKGAEVTDALKNNTDQLQNDLDLLRKDFSALQLQCAQFDKRLSTSEANTGRLKQDITGLKLVNSVTDLHSVFNLENKTNQLEIKVQNTENTIQTILSSANVRSQDIIGLLNKIKATDNMTLHLENEIKKSNGKLSIAVADINSRKQDFIALVSKTEDTNDKLKSLESKPMSKYYSIEKDVMNNVQHLQNGLNDTSLKLNRISNRAVLSARASGGTVASFAVIPFKHVHTAHGLNDLTSIRTEGKFTCEKSGLYLSSRLPSSITLSAKTIILFKQVHNSHGIIDLISIRNNGKFTCDKPGFYFISVYVATDANVVGYYTVYKNNEPIATAYRHPNSYIIIVATIVTERLRTNDTVYIQNGPEIYVRGIATGSLACRRKLKTSKLFAVGEDPFDTLRSVYSSKHPGHSESVDSEIFNVRGWYEFVRDHTILWERYYTEWLEAERPVFLLYYEDLKTNLPATLKKLAHFLEWRVHKKDIDCTLVMSEGHFHRRQVHNITNSEIFVGKLWHKLEDAELIV</sequence>
<dbReference type="PANTHER" id="PTHR45964:SF5">
    <property type="entry name" value="WSCD FAMILY MEMBER CG9164"/>
    <property type="match status" value="1"/>
</dbReference>
<evidence type="ECO:0000313" key="6">
    <source>
        <dbReference type="EMBL" id="CAC5364439.1"/>
    </source>
</evidence>
<dbReference type="InterPro" id="IPR051589">
    <property type="entry name" value="Sialate-O-sulfotransferase"/>
</dbReference>
<organism evidence="6 7">
    <name type="scientific">Mytilus coruscus</name>
    <name type="common">Sea mussel</name>
    <dbReference type="NCBI Taxonomy" id="42192"/>
    <lineage>
        <taxon>Eukaryota</taxon>
        <taxon>Metazoa</taxon>
        <taxon>Spiralia</taxon>
        <taxon>Lophotrochozoa</taxon>
        <taxon>Mollusca</taxon>
        <taxon>Bivalvia</taxon>
        <taxon>Autobranchia</taxon>
        <taxon>Pteriomorphia</taxon>
        <taxon>Mytilida</taxon>
        <taxon>Mytiloidea</taxon>
        <taxon>Mytilidae</taxon>
        <taxon>Mytilinae</taxon>
        <taxon>Mytilus</taxon>
    </lineage>
</organism>
<dbReference type="SUPFAM" id="SSF52540">
    <property type="entry name" value="P-loop containing nucleoside triphosphate hydrolases"/>
    <property type="match status" value="1"/>
</dbReference>
<dbReference type="InterPro" id="IPR001073">
    <property type="entry name" value="C1q_dom"/>
</dbReference>
<dbReference type="EMBL" id="CACVKT020000986">
    <property type="protein sequence ID" value="CAC5364439.1"/>
    <property type="molecule type" value="Genomic_DNA"/>
</dbReference>
<dbReference type="AlphaFoldDB" id="A0A6J8AC70"/>
<feature type="coiled-coil region" evidence="2">
    <location>
        <begin position="46"/>
        <end position="108"/>
    </location>
</feature>
<evidence type="ECO:0000259" key="4">
    <source>
        <dbReference type="Pfam" id="PF00386"/>
    </source>
</evidence>
<evidence type="ECO:0000256" key="3">
    <source>
        <dbReference type="SAM" id="SignalP"/>
    </source>
</evidence>
<protein>
    <recommendedName>
        <fullName evidence="8">C1q domain-containing protein</fullName>
    </recommendedName>
</protein>
<feature type="domain" description="Sulfotransferase" evidence="5">
    <location>
        <begin position="462"/>
        <end position="551"/>
    </location>
</feature>
<accession>A0A6J8AC70</accession>
<proteinExistence type="inferred from homology"/>
<dbReference type="InterPro" id="IPR008983">
    <property type="entry name" value="Tumour_necrosis_fac-like_dom"/>
</dbReference>
<dbReference type="GO" id="GO:0008146">
    <property type="term" value="F:sulfotransferase activity"/>
    <property type="evidence" value="ECO:0007669"/>
    <property type="project" value="InterPro"/>
</dbReference>
<evidence type="ECO:0000259" key="5">
    <source>
        <dbReference type="Pfam" id="PF00685"/>
    </source>
</evidence>
<dbReference type="OrthoDB" id="6053888at2759"/>
<keyword evidence="3" id="KW-0732">Signal</keyword>
<keyword evidence="7" id="KW-1185">Reference proteome</keyword>
<dbReference type="InterPro" id="IPR027417">
    <property type="entry name" value="P-loop_NTPase"/>
</dbReference>
<feature type="chain" id="PRO_5026833829" description="C1q domain-containing protein" evidence="3">
    <location>
        <begin position="19"/>
        <end position="590"/>
    </location>
</feature>
<dbReference type="Gene3D" id="3.40.50.300">
    <property type="entry name" value="P-loop containing nucleotide triphosphate hydrolases"/>
    <property type="match status" value="1"/>
</dbReference>
<dbReference type="Pfam" id="PF00386">
    <property type="entry name" value="C1q"/>
    <property type="match status" value="1"/>
</dbReference>
<name>A0A6J8AC70_MYTCO</name>
<keyword evidence="2" id="KW-0175">Coiled coil</keyword>
<dbReference type="Gene3D" id="2.60.120.40">
    <property type="match status" value="1"/>
</dbReference>
<dbReference type="InterPro" id="IPR000863">
    <property type="entry name" value="Sulfotransferase_dom"/>
</dbReference>